<dbReference type="CDD" id="cd00077">
    <property type="entry name" value="HDc"/>
    <property type="match status" value="1"/>
</dbReference>
<dbReference type="Proteomes" id="UP000264002">
    <property type="component" value="Unassembled WGS sequence"/>
</dbReference>
<dbReference type="PANTHER" id="PTHR45228:SF5">
    <property type="entry name" value="CYCLIC DI-GMP PHOSPHODIESTERASE VC_1348-RELATED"/>
    <property type="match status" value="1"/>
</dbReference>
<dbReference type="EMBL" id="QUWK01000003">
    <property type="protein sequence ID" value="RFU95704.1"/>
    <property type="molecule type" value="Genomic_DNA"/>
</dbReference>
<comment type="caution">
    <text evidence="5">The sequence shown here is derived from an EMBL/GenBank/DDBJ whole genome shotgun (WGS) entry which is preliminary data.</text>
</comment>
<evidence type="ECO:0000256" key="1">
    <source>
        <dbReference type="PROSITE-ProRule" id="PRU00169"/>
    </source>
</evidence>
<evidence type="ECO:0000256" key="2">
    <source>
        <dbReference type="SAM" id="Coils"/>
    </source>
</evidence>
<dbReference type="Pfam" id="PF13487">
    <property type="entry name" value="HD_5"/>
    <property type="match status" value="1"/>
</dbReference>
<accession>A0A372MIY1</accession>
<feature type="coiled-coil region" evidence="2">
    <location>
        <begin position="169"/>
        <end position="196"/>
    </location>
</feature>
<dbReference type="Gene3D" id="3.40.50.2300">
    <property type="match status" value="1"/>
</dbReference>
<dbReference type="InterPro" id="IPR011006">
    <property type="entry name" value="CheY-like_superfamily"/>
</dbReference>
<dbReference type="Pfam" id="PF00072">
    <property type="entry name" value="Response_reg"/>
    <property type="match status" value="1"/>
</dbReference>
<dbReference type="RefSeq" id="WP_117329651.1">
    <property type="nucleotide sequence ID" value="NZ_QUWK01000003.1"/>
</dbReference>
<dbReference type="Gene3D" id="1.10.3210.10">
    <property type="entry name" value="Hypothetical protein af1432"/>
    <property type="match status" value="1"/>
</dbReference>
<reference evidence="6" key="1">
    <citation type="submission" date="2018-08" db="EMBL/GenBank/DDBJ databases">
        <authorList>
            <person name="Grouzdev D.S."/>
            <person name="Krutkina M.S."/>
        </authorList>
    </citation>
    <scope>NUCLEOTIDE SEQUENCE [LARGE SCALE GENOMIC DNA]</scope>
    <source>
        <strain evidence="6">4-11</strain>
    </source>
</reference>
<keyword evidence="2" id="KW-0175">Coiled coil</keyword>
<protein>
    <submittedName>
        <fullName evidence="5">Response regulator</fullName>
    </submittedName>
</protein>
<gene>
    <name evidence="5" type="ORF">DYP60_04315</name>
</gene>
<keyword evidence="6" id="KW-1185">Reference proteome</keyword>
<sequence>MSTILAIDDSVTDLTMIQNMLSFHTILTAENGEKGLQMLSEHPETDLVLLDLHMPKMDGFAFLDQFNTLSLEIPVIILTNSEEIEKEILGLEKGAVDYIRKPLNFRSLQKRIELQLTLKHTTEQIQEHNKQLERLVEKRTEEIRKTTAITINALVRLLEIRNVESSDHSKRTKNMMRNLCEELQKQENEAYHLSERAIQELVDTAPLHDIGKVGIPDSILLKPARLTKEETKIMQQHVRNGVEALDYGTDEAEAPISFIETARSLIASHHEWYDGSGYPVGLKNSKIPLSGRLMAVIDVYDALTSKRVYKEALSHDEAIEVMKKEAHRHFDPVVFQAFLTIASKLNRT</sequence>
<dbReference type="SUPFAM" id="SSF52172">
    <property type="entry name" value="CheY-like"/>
    <property type="match status" value="1"/>
</dbReference>
<evidence type="ECO:0000259" key="4">
    <source>
        <dbReference type="PROSITE" id="PS51832"/>
    </source>
</evidence>
<dbReference type="AlphaFoldDB" id="A0A372MIY1"/>
<keyword evidence="1" id="KW-0597">Phosphoprotein</keyword>
<dbReference type="PROSITE" id="PS51832">
    <property type="entry name" value="HD_GYP"/>
    <property type="match status" value="1"/>
</dbReference>
<organism evidence="5 6">
    <name type="scientific">Sphaerochaeta halotolerans</name>
    <dbReference type="NCBI Taxonomy" id="2293840"/>
    <lineage>
        <taxon>Bacteria</taxon>
        <taxon>Pseudomonadati</taxon>
        <taxon>Spirochaetota</taxon>
        <taxon>Spirochaetia</taxon>
        <taxon>Spirochaetales</taxon>
        <taxon>Sphaerochaetaceae</taxon>
        <taxon>Sphaerochaeta</taxon>
    </lineage>
</organism>
<dbReference type="InterPro" id="IPR052020">
    <property type="entry name" value="Cyclic_di-GMP/3'3'-cGAMP_PDE"/>
</dbReference>
<feature type="domain" description="Response regulatory" evidence="3">
    <location>
        <begin position="3"/>
        <end position="116"/>
    </location>
</feature>
<dbReference type="InterPro" id="IPR001789">
    <property type="entry name" value="Sig_transdc_resp-reg_receiver"/>
</dbReference>
<feature type="modified residue" description="4-aspartylphosphate" evidence="1">
    <location>
        <position position="51"/>
    </location>
</feature>
<feature type="coiled-coil region" evidence="2">
    <location>
        <begin position="111"/>
        <end position="145"/>
    </location>
</feature>
<dbReference type="PANTHER" id="PTHR45228">
    <property type="entry name" value="CYCLIC DI-GMP PHOSPHODIESTERASE TM_0186-RELATED"/>
    <property type="match status" value="1"/>
</dbReference>
<feature type="domain" description="HD-GYP" evidence="4">
    <location>
        <begin position="143"/>
        <end position="348"/>
    </location>
</feature>
<evidence type="ECO:0000259" key="3">
    <source>
        <dbReference type="PROSITE" id="PS50110"/>
    </source>
</evidence>
<evidence type="ECO:0000313" key="6">
    <source>
        <dbReference type="Proteomes" id="UP000264002"/>
    </source>
</evidence>
<dbReference type="PROSITE" id="PS50110">
    <property type="entry name" value="RESPONSE_REGULATORY"/>
    <property type="match status" value="1"/>
</dbReference>
<reference evidence="5 6" key="2">
    <citation type="submission" date="2018-09" db="EMBL/GenBank/DDBJ databases">
        <title>Genome of Sphaerochaeta halotolerans strain 4-11.</title>
        <authorList>
            <person name="Nazina T.N."/>
            <person name="Sokolova D.S."/>
        </authorList>
    </citation>
    <scope>NUCLEOTIDE SEQUENCE [LARGE SCALE GENOMIC DNA]</scope>
    <source>
        <strain evidence="5 6">4-11</strain>
    </source>
</reference>
<dbReference type="InterPro" id="IPR037522">
    <property type="entry name" value="HD_GYP_dom"/>
</dbReference>
<dbReference type="GO" id="GO:0000160">
    <property type="term" value="P:phosphorelay signal transduction system"/>
    <property type="evidence" value="ECO:0007669"/>
    <property type="project" value="InterPro"/>
</dbReference>
<dbReference type="InterPro" id="IPR003607">
    <property type="entry name" value="HD/PDEase_dom"/>
</dbReference>
<dbReference type="SUPFAM" id="SSF109604">
    <property type="entry name" value="HD-domain/PDEase-like"/>
    <property type="match status" value="1"/>
</dbReference>
<dbReference type="SMART" id="SM00448">
    <property type="entry name" value="REC"/>
    <property type="match status" value="1"/>
</dbReference>
<evidence type="ECO:0000313" key="5">
    <source>
        <dbReference type="EMBL" id="RFU95704.1"/>
    </source>
</evidence>
<proteinExistence type="predicted"/>
<name>A0A372MIY1_9SPIR</name>